<keyword evidence="2 6" id="KW-0698">rRNA processing</keyword>
<dbReference type="SUPFAM" id="SSF53790">
    <property type="entry name" value="Tetrapyrrole methylase"/>
    <property type="match status" value="1"/>
</dbReference>
<dbReference type="GO" id="GO:0070677">
    <property type="term" value="F:rRNA (cytosine-2'-O-)-methyltransferase activity"/>
    <property type="evidence" value="ECO:0007669"/>
    <property type="project" value="UniProtKB-UniRule"/>
</dbReference>
<dbReference type="EC" id="2.1.1.198" evidence="6"/>
<reference evidence="9" key="1">
    <citation type="submission" date="2016-11" db="EMBL/GenBank/DDBJ databases">
        <authorList>
            <person name="Varghese N."/>
            <person name="Submissions S."/>
        </authorList>
    </citation>
    <scope>NUCLEOTIDE SEQUENCE [LARGE SCALE GENOMIC DNA]</scope>
    <source>
        <strain evidence="9">DSM 14826</strain>
    </source>
</reference>
<feature type="domain" description="Tetrapyrrole methylase" evidence="7">
    <location>
        <begin position="4"/>
        <end position="201"/>
    </location>
</feature>
<evidence type="ECO:0000256" key="2">
    <source>
        <dbReference type="ARBA" id="ARBA00022552"/>
    </source>
</evidence>
<dbReference type="GO" id="GO:0005737">
    <property type="term" value="C:cytoplasm"/>
    <property type="evidence" value="ECO:0007669"/>
    <property type="project" value="UniProtKB-SubCell"/>
</dbReference>
<evidence type="ECO:0000256" key="4">
    <source>
        <dbReference type="ARBA" id="ARBA00022679"/>
    </source>
</evidence>
<evidence type="ECO:0000256" key="1">
    <source>
        <dbReference type="ARBA" id="ARBA00022490"/>
    </source>
</evidence>
<dbReference type="Gene3D" id="3.40.1010.10">
    <property type="entry name" value="Cobalt-precorrin-4 Transmethylase, Domain 1"/>
    <property type="match status" value="1"/>
</dbReference>
<evidence type="ECO:0000256" key="6">
    <source>
        <dbReference type="HAMAP-Rule" id="MF_01877"/>
    </source>
</evidence>
<evidence type="ECO:0000313" key="8">
    <source>
        <dbReference type="EMBL" id="SHK08742.1"/>
    </source>
</evidence>
<comment type="similarity">
    <text evidence="6">Belongs to the methyltransferase superfamily. RsmI family.</text>
</comment>
<evidence type="ECO:0000313" key="9">
    <source>
        <dbReference type="Proteomes" id="UP000243547"/>
    </source>
</evidence>
<organism evidence="8 9">
    <name type="scientific">Anaerobranca californiensis DSM 14826</name>
    <dbReference type="NCBI Taxonomy" id="1120989"/>
    <lineage>
        <taxon>Bacteria</taxon>
        <taxon>Bacillati</taxon>
        <taxon>Bacillota</taxon>
        <taxon>Clostridia</taxon>
        <taxon>Eubacteriales</taxon>
        <taxon>Proteinivoracaceae</taxon>
        <taxon>Anaerobranca</taxon>
    </lineage>
</organism>
<comment type="function">
    <text evidence="6">Catalyzes the 2'-O-methylation of the ribose of cytidine 1402 (C1402) in 16S rRNA.</text>
</comment>
<dbReference type="Gene3D" id="3.30.950.10">
    <property type="entry name" value="Methyltransferase, Cobalt-precorrin-4 Transmethylase, Domain 2"/>
    <property type="match status" value="1"/>
</dbReference>
<dbReference type="Proteomes" id="UP000243547">
    <property type="component" value="Unassembled WGS sequence"/>
</dbReference>
<protein>
    <recommendedName>
        <fullName evidence="6">Ribosomal RNA small subunit methyltransferase I</fullName>
        <ecNumber evidence="6">2.1.1.198</ecNumber>
    </recommendedName>
    <alternativeName>
        <fullName evidence="6">16S rRNA 2'-O-ribose C1402 methyltransferase</fullName>
    </alternativeName>
    <alternativeName>
        <fullName evidence="6">rRNA (cytidine-2'-O-)-methyltransferase RsmI</fullName>
    </alternativeName>
</protein>
<keyword evidence="3 6" id="KW-0489">Methyltransferase</keyword>
<dbReference type="PANTHER" id="PTHR46111:SF1">
    <property type="entry name" value="RIBOSOMAL RNA SMALL SUBUNIT METHYLTRANSFERASE I"/>
    <property type="match status" value="1"/>
</dbReference>
<dbReference type="InterPro" id="IPR035996">
    <property type="entry name" value="4pyrrol_Methylase_sf"/>
</dbReference>
<proteinExistence type="inferred from homology"/>
<evidence type="ECO:0000256" key="5">
    <source>
        <dbReference type="ARBA" id="ARBA00022691"/>
    </source>
</evidence>
<gene>
    <name evidence="6" type="primary">rsmI</name>
    <name evidence="8" type="ORF">SAMN02745227_01483</name>
</gene>
<dbReference type="CDD" id="cd11648">
    <property type="entry name" value="RsmI"/>
    <property type="match status" value="1"/>
</dbReference>
<dbReference type="HAMAP" id="MF_01877">
    <property type="entry name" value="16SrRNA_methyltr_I"/>
    <property type="match status" value="1"/>
</dbReference>
<name>A0A1M6PL88_9FIRM</name>
<dbReference type="PIRSF" id="PIRSF005917">
    <property type="entry name" value="MTase_YraL"/>
    <property type="match status" value="1"/>
</dbReference>
<dbReference type="InterPro" id="IPR014777">
    <property type="entry name" value="4pyrrole_Mease_sub1"/>
</dbReference>
<keyword evidence="1 6" id="KW-0963">Cytoplasm</keyword>
<dbReference type="FunFam" id="3.30.950.10:FF:000002">
    <property type="entry name" value="Ribosomal RNA small subunit methyltransferase I"/>
    <property type="match status" value="1"/>
</dbReference>
<comment type="subcellular location">
    <subcellularLocation>
        <location evidence="6">Cytoplasm</location>
    </subcellularLocation>
</comment>
<dbReference type="AlphaFoldDB" id="A0A1M6PL88"/>
<evidence type="ECO:0000259" key="7">
    <source>
        <dbReference type="Pfam" id="PF00590"/>
    </source>
</evidence>
<dbReference type="InterPro" id="IPR008189">
    <property type="entry name" value="rRNA_ssu_MeTfrase_I"/>
</dbReference>
<dbReference type="Pfam" id="PF00590">
    <property type="entry name" value="TP_methylase"/>
    <property type="match status" value="1"/>
</dbReference>
<dbReference type="STRING" id="1120989.SAMN02745227_01483"/>
<keyword evidence="9" id="KW-1185">Reference proteome</keyword>
<evidence type="ECO:0000256" key="3">
    <source>
        <dbReference type="ARBA" id="ARBA00022603"/>
    </source>
</evidence>
<keyword evidence="4 6" id="KW-0808">Transferase</keyword>
<sequence>MVGKLYLCATPIGNLEDMSIRAIKTLQQVDYIAAEDTRRTGLLLNHFSIKTPMLQYHKFNEKKQVLKIINKILEGYNVALVSDAGTPGIADPGQILVEKALENNIEVIPIPGPCALICALIISGFDTTNFKFVGFLPKGTQKLKELEKLLLEPSTIVCYQSPHDLLDTLEKIEQLDPKRKIVVVREITKLYEERLAGTALELINIFKEKGIKGEFTLVIEGNKLPQYSFEQGIAEVETLLNQGYYLKDACKHVAGKMGLSQRELYQYMLKKD</sequence>
<keyword evidence="5 6" id="KW-0949">S-adenosyl-L-methionine</keyword>
<dbReference type="InterPro" id="IPR000878">
    <property type="entry name" value="4pyrrol_Mease"/>
</dbReference>
<dbReference type="EMBL" id="FRAI01000015">
    <property type="protein sequence ID" value="SHK08742.1"/>
    <property type="molecule type" value="Genomic_DNA"/>
</dbReference>
<dbReference type="FunFam" id="3.40.1010.10:FF:000007">
    <property type="entry name" value="Ribosomal RNA small subunit methyltransferase I"/>
    <property type="match status" value="1"/>
</dbReference>
<accession>A0A1M6PL88</accession>
<comment type="catalytic activity">
    <reaction evidence="6">
        <text>cytidine(1402) in 16S rRNA + S-adenosyl-L-methionine = 2'-O-methylcytidine(1402) in 16S rRNA + S-adenosyl-L-homocysteine + H(+)</text>
        <dbReference type="Rhea" id="RHEA:42924"/>
        <dbReference type="Rhea" id="RHEA-COMP:10285"/>
        <dbReference type="Rhea" id="RHEA-COMP:10286"/>
        <dbReference type="ChEBI" id="CHEBI:15378"/>
        <dbReference type="ChEBI" id="CHEBI:57856"/>
        <dbReference type="ChEBI" id="CHEBI:59789"/>
        <dbReference type="ChEBI" id="CHEBI:74495"/>
        <dbReference type="ChEBI" id="CHEBI:82748"/>
        <dbReference type="EC" id="2.1.1.198"/>
    </reaction>
</comment>
<dbReference type="PANTHER" id="PTHR46111">
    <property type="entry name" value="RIBOSOMAL RNA SMALL SUBUNIT METHYLTRANSFERASE I"/>
    <property type="match status" value="1"/>
</dbReference>
<dbReference type="InterPro" id="IPR014776">
    <property type="entry name" value="4pyrrole_Mease_sub2"/>
</dbReference>
<dbReference type="NCBIfam" id="TIGR00096">
    <property type="entry name" value="16S rRNA (cytidine(1402)-2'-O)-methyltransferase"/>
    <property type="match status" value="1"/>
</dbReference>